<feature type="region of interest" description="Disordered" evidence="1">
    <location>
        <begin position="20"/>
        <end position="167"/>
    </location>
</feature>
<feature type="compositionally biased region" description="Polar residues" evidence="1">
    <location>
        <begin position="102"/>
        <end position="164"/>
    </location>
</feature>
<keyword evidence="2" id="KW-0732">Signal</keyword>
<evidence type="ECO:0000313" key="3">
    <source>
        <dbReference type="EMBL" id="KAJ5184031.1"/>
    </source>
</evidence>
<feature type="chain" id="PRO_5040765473" evidence="2">
    <location>
        <begin position="21"/>
        <end position="645"/>
    </location>
</feature>
<feature type="compositionally biased region" description="Low complexity" evidence="1">
    <location>
        <begin position="83"/>
        <end position="101"/>
    </location>
</feature>
<gene>
    <name evidence="3" type="ORF">N7492_001647</name>
</gene>
<organism evidence="3 4">
    <name type="scientific">Penicillium capsulatum</name>
    <dbReference type="NCBI Taxonomy" id="69766"/>
    <lineage>
        <taxon>Eukaryota</taxon>
        <taxon>Fungi</taxon>
        <taxon>Dikarya</taxon>
        <taxon>Ascomycota</taxon>
        <taxon>Pezizomycotina</taxon>
        <taxon>Eurotiomycetes</taxon>
        <taxon>Eurotiomycetidae</taxon>
        <taxon>Eurotiales</taxon>
        <taxon>Aspergillaceae</taxon>
        <taxon>Penicillium</taxon>
    </lineage>
</organism>
<dbReference type="PROSITE" id="PS51257">
    <property type="entry name" value="PROKAR_LIPOPROTEIN"/>
    <property type="match status" value="1"/>
</dbReference>
<name>A0A9W9LZL8_9EURO</name>
<reference evidence="3" key="2">
    <citation type="journal article" date="2023" name="IMA Fungus">
        <title>Comparative genomic study of the Penicillium genus elucidates a diverse pangenome and 15 lateral gene transfer events.</title>
        <authorList>
            <person name="Petersen C."/>
            <person name="Sorensen T."/>
            <person name="Nielsen M.R."/>
            <person name="Sondergaard T.E."/>
            <person name="Sorensen J.L."/>
            <person name="Fitzpatrick D.A."/>
            <person name="Frisvad J.C."/>
            <person name="Nielsen K.L."/>
        </authorList>
    </citation>
    <scope>NUCLEOTIDE SEQUENCE</scope>
    <source>
        <strain evidence="3">IBT 21917</strain>
    </source>
</reference>
<feature type="signal peptide" evidence="2">
    <location>
        <begin position="1"/>
        <end position="20"/>
    </location>
</feature>
<dbReference type="EMBL" id="JAPQKO010000001">
    <property type="protein sequence ID" value="KAJ5184031.1"/>
    <property type="molecule type" value="Genomic_DNA"/>
</dbReference>
<evidence type="ECO:0000256" key="2">
    <source>
        <dbReference type="SAM" id="SignalP"/>
    </source>
</evidence>
<sequence>MKLSATWVFLLSSTSILVTACPPSSSSNSESSTPASSSSRSRLARSTGANNPATPQQSSGFEQSLSGTLATTWPIPSPSNTEPAAPAAGSASSQRASSMGSNRPSITPQGSAPSPPNSQQSTAKSGSPTKSSSAGGNPSTTTQQGSRIQQSASGTRAAHSSATSVDPKYDPYAWKDLKCNVPAATDEEMDPKERWEKSGAVEAWGAGFSHWVKSGGDRTFSQSMSDFFAGPPNLFCGEKLTEENNCNDNYDCSDSAAHGFNSTGGYLIIRSMAALNLVGSPCQSSQQGAGLFSDSEKQAYKNILGAYDEGKDKINTEEMSNIFGETTNYVTRTKKILDAIAIGWQISVAPMWNKFFRHSSRISSNDVGTIKDMTNGALTQSLTIVKDLSKTGSALAKWEHAEDILQTLHSNWTSIISTTAENMFNGSSISAGELYNHIRDGRLLVEKNPPGQRDDQNDDADDAKTAYAVFIIPEMWKFGESGPVVLDTGYNCTADKNEVPDKFIKTWLPATKTLKDYWACVDGKTYYLVAAKETMAEGCNGDDCDTVQFQELPGMEKVTDYGFDHKTIITGSLNAYKKNGNKNGYVSEDLSEDEFSYIYDLKWTSPGVFSIPVCGAAEAGENWWRHSNKSHKKGSYGSDFYPCNA</sequence>
<dbReference type="AlphaFoldDB" id="A0A9W9LZL8"/>
<reference evidence="3" key="1">
    <citation type="submission" date="2022-11" db="EMBL/GenBank/DDBJ databases">
        <authorList>
            <person name="Petersen C."/>
        </authorList>
    </citation>
    <scope>NUCLEOTIDE SEQUENCE</scope>
    <source>
        <strain evidence="3">IBT 21917</strain>
    </source>
</reference>
<feature type="compositionally biased region" description="Low complexity" evidence="1">
    <location>
        <begin position="20"/>
        <end position="47"/>
    </location>
</feature>
<comment type="caution">
    <text evidence="3">The sequence shown here is derived from an EMBL/GenBank/DDBJ whole genome shotgun (WGS) entry which is preliminary data.</text>
</comment>
<evidence type="ECO:0000256" key="1">
    <source>
        <dbReference type="SAM" id="MobiDB-lite"/>
    </source>
</evidence>
<accession>A0A9W9LZL8</accession>
<keyword evidence="4" id="KW-1185">Reference proteome</keyword>
<dbReference type="Proteomes" id="UP001146351">
    <property type="component" value="Unassembled WGS sequence"/>
</dbReference>
<protein>
    <submittedName>
        <fullName evidence="3">Uncharacterized protein</fullName>
    </submittedName>
</protein>
<proteinExistence type="predicted"/>
<evidence type="ECO:0000313" key="4">
    <source>
        <dbReference type="Proteomes" id="UP001146351"/>
    </source>
</evidence>
<feature type="compositionally biased region" description="Polar residues" evidence="1">
    <location>
        <begin position="48"/>
        <end position="71"/>
    </location>
</feature>
<dbReference type="OrthoDB" id="4286661at2759"/>